<proteinExistence type="predicted"/>
<feature type="region of interest" description="Disordered" evidence="1">
    <location>
        <begin position="35"/>
        <end position="65"/>
    </location>
</feature>
<evidence type="ECO:0000313" key="2">
    <source>
        <dbReference type="EMBL" id="CAF4829914.1"/>
    </source>
</evidence>
<comment type="caution">
    <text evidence="2">The sequence shown here is derived from an EMBL/GenBank/DDBJ whole genome shotgun (WGS) entry which is preliminary data.</text>
</comment>
<dbReference type="AlphaFoldDB" id="A0A821QQL4"/>
<dbReference type="EMBL" id="CAJOBZ010000010">
    <property type="protein sequence ID" value="CAF4829914.1"/>
    <property type="molecule type" value="Genomic_DNA"/>
</dbReference>
<dbReference type="OrthoDB" id="10373465at2759"/>
<name>A0A821QQL4_9NEOP</name>
<keyword evidence="3" id="KW-1185">Reference proteome</keyword>
<gene>
    <name evidence="2" type="ORF">PMACD_LOCUS5193</name>
</gene>
<sequence length="183" mass="21231">MTRNSRNKFMIDLVLHNDTQEVSIGIDESETYKENINNTNKLPNNDDGTRPGPLEPSNEDDFIENSDDSVKDPNFIIDPGMLRRRFFCNSQEEITDNLSFESINILQQEVQFNSEKIPNYDSIHLQAHCRAPVHSLVLAHLLVQAPVFCVQILQYYHQALRPMSHSCRSQFLKAKRNQNRIMK</sequence>
<evidence type="ECO:0000313" key="3">
    <source>
        <dbReference type="Proteomes" id="UP000663880"/>
    </source>
</evidence>
<dbReference type="Proteomes" id="UP000663880">
    <property type="component" value="Unassembled WGS sequence"/>
</dbReference>
<organism evidence="2 3">
    <name type="scientific">Pieris macdunnoughi</name>
    <dbReference type="NCBI Taxonomy" id="345717"/>
    <lineage>
        <taxon>Eukaryota</taxon>
        <taxon>Metazoa</taxon>
        <taxon>Ecdysozoa</taxon>
        <taxon>Arthropoda</taxon>
        <taxon>Hexapoda</taxon>
        <taxon>Insecta</taxon>
        <taxon>Pterygota</taxon>
        <taxon>Neoptera</taxon>
        <taxon>Endopterygota</taxon>
        <taxon>Lepidoptera</taxon>
        <taxon>Glossata</taxon>
        <taxon>Ditrysia</taxon>
        <taxon>Papilionoidea</taxon>
        <taxon>Pieridae</taxon>
        <taxon>Pierinae</taxon>
        <taxon>Pieris</taxon>
    </lineage>
</organism>
<protein>
    <submittedName>
        <fullName evidence="2">Uncharacterized protein</fullName>
    </submittedName>
</protein>
<accession>A0A821QQL4</accession>
<evidence type="ECO:0000256" key="1">
    <source>
        <dbReference type="SAM" id="MobiDB-lite"/>
    </source>
</evidence>
<reference evidence="2" key="1">
    <citation type="submission" date="2021-02" db="EMBL/GenBank/DDBJ databases">
        <authorList>
            <person name="Steward A R."/>
        </authorList>
    </citation>
    <scope>NUCLEOTIDE SEQUENCE</scope>
</reference>